<evidence type="ECO:0000313" key="3">
    <source>
        <dbReference type="Proteomes" id="UP000252884"/>
    </source>
</evidence>
<comment type="caution">
    <text evidence="2">The sequence shown here is derived from an EMBL/GenBank/DDBJ whole genome shotgun (WGS) entry which is preliminary data.</text>
</comment>
<dbReference type="SUPFAM" id="SSF52172">
    <property type="entry name" value="CheY-like"/>
    <property type="match status" value="1"/>
</dbReference>
<dbReference type="Proteomes" id="UP000252884">
    <property type="component" value="Unassembled WGS sequence"/>
</dbReference>
<proteinExistence type="predicted"/>
<name>A0A368XPP4_9BURK</name>
<feature type="compositionally biased region" description="Basic and acidic residues" evidence="1">
    <location>
        <begin position="123"/>
        <end position="139"/>
    </location>
</feature>
<reference evidence="2 3" key="1">
    <citation type="submission" date="2018-07" db="EMBL/GenBank/DDBJ databases">
        <title>Genomic Encyclopedia of Type Strains, Phase IV (KMG-IV): sequencing the most valuable type-strain genomes for metagenomic binning, comparative biology and taxonomic classification.</title>
        <authorList>
            <person name="Goeker M."/>
        </authorList>
    </citation>
    <scope>NUCLEOTIDE SEQUENCE [LARGE SCALE GENOMIC DNA]</scope>
    <source>
        <strain evidence="2 3">DSM 21634</strain>
    </source>
</reference>
<protein>
    <recommendedName>
        <fullName evidence="4">Response regulatory domain-containing protein</fullName>
    </recommendedName>
</protein>
<dbReference type="EMBL" id="QPJK01000006">
    <property type="protein sequence ID" value="RCW69509.1"/>
    <property type="molecule type" value="Genomic_DNA"/>
</dbReference>
<evidence type="ECO:0000313" key="2">
    <source>
        <dbReference type="EMBL" id="RCW69509.1"/>
    </source>
</evidence>
<dbReference type="AlphaFoldDB" id="A0A368XPP4"/>
<keyword evidence="3" id="KW-1185">Reference proteome</keyword>
<organism evidence="2 3">
    <name type="scientific">Pseudorhodoferax soli</name>
    <dbReference type="NCBI Taxonomy" id="545864"/>
    <lineage>
        <taxon>Bacteria</taxon>
        <taxon>Pseudomonadati</taxon>
        <taxon>Pseudomonadota</taxon>
        <taxon>Betaproteobacteria</taxon>
        <taxon>Burkholderiales</taxon>
        <taxon>Comamonadaceae</taxon>
    </lineage>
</organism>
<feature type="region of interest" description="Disordered" evidence="1">
    <location>
        <begin position="114"/>
        <end position="162"/>
    </location>
</feature>
<dbReference type="InterPro" id="IPR011006">
    <property type="entry name" value="CheY-like_superfamily"/>
</dbReference>
<accession>A0A368XPP4</accession>
<gene>
    <name evidence="2" type="ORF">DES41_106383</name>
</gene>
<evidence type="ECO:0008006" key="4">
    <source>
        <dbReference type="Google" id="ProtNLM"/>
    </source>
</evidence>
<evidence type="ECO:0000256" key="1">
    <source>
        <dbReference type="SAM" id="MobiDB-lite"/>
    </source>
</evidence>
<sequence>MRKACSPEMAPLAPNPSLGLFSPVPLVSCPTIFRKRATQVAPRRDSYSWSQVATCLTGPQQSGTAFVSGTNPIGAGETILVVDDEAAIRSLMVEVLEEVGYRVLQAGGRSKRVGHISSRRISRPADHRCRPARGAERQAGRRSRAGVAPQPEDPGGDRLRRASRCRTWTTFRRDAGADEAVRPGHVLRAGTGADTFGARLRAPWPWAPLRLRLLRRSGFNRLL</sequence>